<organism evidence="3 4">
    <name type="scientific">Mucilaginibacter myungsuensis</name>
    <dbReference type="NCBI Taxonomy" id="649104"/>
    <lineage>
        <taxon>Bacteria</taxon>
        <taxon>Pseudomonadati</taxon>
        <taxon>Bacteroidota</taxon>
        <taxon>Sphingobacteriia</taxon>
        <taxon>Sphingobacteriales</taxon>
        <taxon>Sphingobacteriaceae</taxon>
        <taxon>Mucilaginibacter</taxon>
    </lineage>
</organism>
<dbReference type="RefSeq" id="WP_194111314.1">
    <property type="nucleotide sequence ID" value="NZ_JADFFL010000003.1"/>
</dbReference>
<dbReference type="EMBL" id="JADFFL010000003">
    <property type="protein sequence ID" value="MBE9662126.1"/>
    <property type="molecule type" value="Genomic_DNA"/>
</dbReference>
<dbReference type="Proteomes" id="UP000622475">
    <property type="component" value="Unassembled WGS sequence"/>
</dbReference>
<feature type="domain" description="Lipid/polyisoprenoid-binding YceI-like" evidence="2">
    <location>
        <begin position="22"/>
        <end position="197"/>
    </location>
</feature>
<dbReference type="Gene3D" id="2.40.128.110">
    <property type="entry name" value="Lipid/polyisoprenoid-binding, YceI-like"/>
    <property type="match status" value="1"/>
</dbReference>
<reference evidence="3" key="1">
    <citation type="submission" date="2020-10" db="EMBL/GenBank/DDBJ databases">
        <title>Mucilaginibacter mali sp. nov., isolated from rhizosphere soil of apple orchard.</title>
        <authorList>
            <person name="Lee J.-S."/>
            <person name="Kim H.S."/>
            <person name="Kim J.-S."/>
        </authorList>
    </citation>
    <scope>NUCLEOTIDE SEQUENCE</scope>
    <source>
        <strain evidence="3">KCTC 22746</strain>
    </source>
</reference>
<feature type="signal peptide" evidence="1">
    <location>
        <begin position="1"/>
        <end position="20"/>
    </location>
</feature>
<keyword evidence="4" id="KW-1185">Reference proteome</keyword>
<protein>
    <submittedName>
        <fullName evidence="3">YceI family protein</fullName>
    </submittedName>
</protein>
<dbReference type="PANTHER" id="PTHR34406">
    <property type="entry name" value="PROTEIN YCEI"/>
    <property type="match status" value="1"/>
</dbReference>
<dbReference type="PANTHER" id="PTHR34406:SF1">
    <property type="entry name" value="PROTEIN YCEI"/>
    <property type="match status" value="1"/>
</dbReference>
<sequence>MLKKPLFFVTLALFTLSVRAQTYQLDVKKSKILWDTRKVVGQHQGDILFKSGVLNNVVGGRPDNGTFVIDMNTMRSTDRKKKSENNKVDREMRTPGFFDVKKHPTAAMTVKSVTYSAGTIYKVTGDLTIKGITHPIAFDADIQTNADQLTTKADIAFDREKWEIDFQQKKKDWNFFDAIKNQAVANMIAVKLDLVFNKQVAR</sequence>
<evidence type="ECO:0000256" key="1">
    <source>
        <dbReference type="SAM" id="SignalP"/>
    </source>
</evidence>
<dbReference type="InterPro" id="IPR007372">
    <property type="entry name" value="Lipid/polyisoprenoid-bd_YceI"/>
</dbReference>
<dbReference type="InterPro" id="IPR036761">
    <property type="entry name" value="TTHA0802/YceI-like_sf"/>
</dbReference>
<proteinExistence type="predicted"/>
<dbReference type="SMART" id="SM00867">
    <property type="entry name" value="YceI"/>
    <property type="match status" value="1"/>
</dbReference>
<gene>
    <name evidence="3" type="ORF">IRJ16_09540</name>
</gene>
<evidence type="ECO:0000259" key="2">
    <source>
        <dbReference type="SMART" id="SM00867"/>
    </source>
</evidence>
<keyword evidence="1" id="KW-0732">Signal</keyword>
<evidence type="ECO:0000313" key="4">
    <source>
        <dbReference type="Proteomes" id="UP000622475"/>
    </source>
</evidence>
<accession>A0A929KV31</accession>
<dbReference type="AlphaFoldDB" id="A0A929KV31"/>
<dbReference type="Pfam" id="PF04264">
    <property type="entry name" value="YceI"/>
    <property type="match status" value="1"/>
</dbReference>
<dbReference type="SUPFAM" id="SSF101874">
    <property type="entry name" value="YceI-like"/>
    <property type="match status" value="1"/>
</dbReference>
<evidence type="ECO:0000313" key="3">
    <source>
        <dbReference type="EMBL" id="MBE9662126.1"/>
    </source>
</evidence>
<comment type="caution">
    <text evidence="3">The sequence shown here is derived from an EMBL/GenBank/DDBJ whole genome shotgun (WGS) entry which is preliminary data.</text>
</comment>
<name>A0A929KV31_9SPHI</name>
<feature type="chain" id="PRO_5037703890" evidence="1">
    <location>
        <begin position="21"/>
        <end position="202"/>
    </location>
</feature>